<evidence type="ECO:0000313" key="16">
    <source>
        <dbReference type="EMBL" id="CAD7621325.1"/>
    </source>
</evidence>
<dbReference type="InterPro" id="IPR050476">
    <property type="entry name" value="Insect_CytP450_Detox"/>
</dbReference>
<feature type="binding site" description="axial binding residue" evidence="14">
    <location>
        <position position="196"/>
    </location>
    <ligand>
        <name>heme</name>
        <dbReference type="ChEBI" id="CHEBI:30413"/>
    </ligand>
    <ligandPart>
        <name>Fe</name>
        <dbReference type="ChEBI" id="CHEBI:18248"/>
    </ligandPart>
</feature>
<evidence type="ECO:0000256" key="8">
    <source>
        <dbReference type="ARBA" id="ARBA00022824"/>
    </source>
</evidence>
<comment type="subcellular location">
    <subcellularLocation>
        <location evidence="4">Endoplasmic reticulum membrane</location>
        <topology evidence="4">Peripheral membrane protein</topology>
    </subcellularLocation>
    <subcellularLocation>
        <location evidence="3">Microsome membrane</location>
        <topology evidence="3">Peripheral membrane protein</topology>
    </subcellularLocation>
</comment>
<keyword evidence="8" id="KW-0256">Endoplasmic reticulum</keyword>
<dbReference type="InterPro" id="IPR036396">
    <property type="entry name" value="Cyt_P450_sf"/>
</dbReference>
<gene>
    <name evidence="16" type="ORF">OSB1V03_LOCUS1797</name>
</gene>
<evidence type="ECO:0000256" key="1">
    <source>
        <dbReference type="ARBA" id="ARBA00001971"/>
    </source>
</evidence>
<dbReference type="EMBL" id="OC855143">
    <property type="protein sequence ID" value="CAD7621325.1"/>
    <property type="molecule type" value="Genomic_DNA"/>
</dbReference>
<evidence type="ECO:0000256" key="13">
    <source>
        <dbReference type="ARBA" id="ARBA00023136"/>
    </source>
</evidence>
<evidence type="ECO:0000256" key="11">
    <source>
        <dbReference type="ARBA" id="ARBA00023004"/>
    </source>
</evidence>
<evidence type="ECO:0000256" key="3">
    <source>
        <dbReference type="ARBA" id="ARBA00004174"/>
    </source>
</evidence>
<evidence type="ECO:0008006" key="18">
    <source>
        <dbReference type="Google" id="ProtNLM"/>
    </source>
</evidence>
<keyword evidence="6 14" id="KW-0349">Heme</keyword>
<dbReference type="PRINTS" id="PR00385">
    <property type="entry name" value="P450"/>
</dbReference>
<dbReference type="Gene3D" id="1.10.630.10">
    <property type="entry name" value="Cytochrome P450"/>
    <property type="match status" value="1"/>
</dbReference>
<comment type="function">
    <text evidence="2">May be involved in the metabolism of insect hormones and in the breakdown of synthetic insecticides.</text>
</comment>
<dbReference type="EMBL" id="CAJPIZ010000568">
    <property type="protein sequence ID" value="CAG2101755.1"/>
    <property type="molecule type" value="Genomic_DNA"/>
</dbReference>
<keyword evidence="17" id="KW-1185">Reference proteome</keyword>
<dbReference type="InterPro" id="IPR001128">
    <property type="entry name" value="Cyt_P450"/>
</dbReference>
<comment type="cofactor">
    <cofactor evidence="1 14">
        <name>heme</name>
        <dbReference type="ChEBI" id="CHEBI:30413"/>
    </cofactor>
</comment>
<keyword evidence="13" id="KW-0472">Membrane</keyword>
<evidence type="ECO:0000256" key="6">
    <source>
        <dbReference type="ARBA" id="ARBA00022617"/>
    </source>
</evidence>
<evidence type="ECO:0000256" key="4">
    <source>
        <dbReference type="ARBA" id="ARBA00004406"/>
    </source>
</evidence>
<dbReference type="OrthoDB" id="2789670at2759"/>
<dbReference type="PRINTS" id="PR00465">
    <property type="entry name" value="EP450IV"/>
</dbReference>
<keyword evidence="12 15" id="KW-0503">Monooxygenase</keyword>
<dbReference type="GO" id="GO:0016705">
    <property type="term" value="F:oxidoreductase activity, acting on paired donors, with incorporation or reduction of molecular oxygen"/>
    <property type="evidence" value="ECO:0007669"/>
    <property type="project" value="InterPro"/>
</dbReference>
<dbReference type="Proteomes" id="UP000759131">
    <property type="component" value="Unassembled WGS sequence"/>
</dbReference>
<dbReference type="PANTHER" id="PTHR24292">
    <property type="entry name" value="CYTOCHROME P450"/>
    <property type="match status" value="1"/>
</dbReference>
<dbReference type="GO" id="GO:0004497">
    <property type="term" value="F:monooxygenase activity"/>
    <property type="evidence" value="ECO:0007669"/>
    <property type="project" value="UniProtKB-KW"/>
</dbReference>
<comment type="similarity">
    <text evidence="5 15">Belongs to the cytochrome P450 family.</text>
</comment>
<accession>A0A7R9KGH3</accession>
<evidence type="ECO:0000256" key="9">
    <source>
        <dbReference type="ARBA" id="ARBA00022848"/>
    </source>
</evidence>
<dbReference type="GO" id="GO:0005506">
    <property type="term" value="F:iron ion binding"/>
    <property type="evidence" value="ECO:0007669"/>
    <property type="project" value="InterPro"/>
</dbReference>
<keyword evidence="9" id="KW-0492">Microsome</keyword>
<dbReference type="InterPro" id="IPR002403">
    <property type="entry name" value="Cyt_P450_E_grp-IV"/>
</dbReference>
<sequence length="250" mass="27843">MTAGADTDASRLVPNSKVNESTAGKRISSDVLNKKLTEKEIVDQCSAFLIGGLTSQLSTLSYCTYELAVNSDIQDRLVAETREAFNEHNGDIDYDTLCGLPLLDAVISETLRKYPADVRLKRVAEEDVVLSAGSGDGSTLRIEKGVMVEIPVYAIQHDPDYYPDPFAFRPDRFMRPNVANITPYTHFPFGSGPRQCVAMRFALVQVKLLVAKMLQQFRFYAVPDTDIPLVFIPHPFQLKAKRIVVGVKNR</sequence>
<dbReference type="PROSITE" id="PS00086">
    <property type="entry name" value="CYTOCHROME_P450"/>
    <property type="match status" value="1"/>
</dbReference>
<evidence type="ECO:0000313" key="17">
    <source>
        <dbReference type="Proteomes" id="UP000759131"/>
    </source>
</evidence>
<dbReference type="Pfam" id="PF00067">
    <property type="entry name" value="p450"/>
    <property type="match status" value="1"/>
</dbReference>
<dbReference type="GO" id="GO:0020037">
    <property type="term" value="F:heme binding"/>
    <property type="evidence" value="ECO:0007669"/>
    <property type="project" value="InterPro"/>
</dbReference>
<organism evidence="16">
    <name type="scientific">Medioppia subpectinata</name>
    <dbReference type="NCBI Taxonomy" id="1979941"/>
    <lineage>
        <taxon>Eukaryota</taxon>
        <taxon>Metazoa</taxon>
        <taxon>Ecdysozoa</taxon>
        <taxon>Arthropoda</taxon>
        <taxon>Chelicerata</taxon>
        <taxon>Arachnida</taxon>
        <taxon>Acari</taxon>
        <taxon>Acariformes</taxon>
        <taxon>Sarcoptiformes</taxon>
        <taxon>Oribatida</taxon>
        <taxon>Brachypylina</taxon>
        <taxon>Oppioidea</taxon>
        <taxon>Oppiidae</taxon>
        <taxon>Medioppia</taxon>
    </lineage>
</organism>
<dbReference type="PANTHER" id="PTHR24292:SF54">
    <property type="entry name" value="CYP9F3-RELATED"/>
    <property type="match status" value="1"/>
</dbReference>
<name>A0A7R9KGH3_9ACAR</name>
<evidence type="ECO:0000256" key="7">
    <source>
        <dbReference type="ARBA" id="ARBA00022723"/>
    </source>
</evidence>
<evidence type="ECO:0000256" key="2">
    <source>
        <dbReference type="ARBA" id="ARBA00003690"/>
    </source>
</evidence>
<dbReference type="SUPFAM" id="SSF48264">
    <property type="entry name" value="Cytochrome P450"/>
    <property type="match status" value="1"/>
</dbReference>
<dbReference type="GO" id="GO:0005789">
    <property type="term" value="C:endoplasmic reticulum membrane"/>
    <property type="evidence" value="ECO:0007669"/>
    <property type="project" value="UniProtKB-SubCell"/>
</dbReference>
<keyword evidence="7 14" id="KW-0479">Metal-binding</keyword>
<keyword evidence="11 14" id="KW-0408">Iron</keyword>
<reference evidence="16" key="1">
    <citation type="submission" date="2020-11" db="EMBL/GenBank/DDBJ databases">
        <authorList>
            <person name="Tran Van P."/>
        </authorList>
    </citation>
    <scope>NUCLEOTIDE SEQUENCE</scope>
</reference>
<dbReference type="AlphaFoldDB" id="A0A7R9KGH3"/>
<keyword evidence="10 15" id="KW-0560">Oxidoreductase</keyword>
<protein>
    <recommendedName>
        <fullName evidence="18">Cytochrome P450</fullName>
    </recommendedName>
</protein>
<evidence type="ECO:0000256" key="14">
    <source>
        <dbReference type="PIRSR" id="PIRSR602403-1"/>
    </source>
</evidence>
<evidence type="ECO:0000256" key="10">
    <source>
        <dbReference type="ARBA" id="ARBA00023002"/>
    </source>
</evidence>
<proteinExistence type="inferred from homology"/>
<evidence type="ECO:0000256" key="5">
    <source>
        <dbReference type="ARBA" id="ARBA00010617"/>
    </source>
</evidence>
<dbReference type="InterPro" id="IPR017972">
    <property type="entry name" value="Cyt_P450_CS"/>
</dbReference>
<evidence type="ECO:0000256" key="15">
    <source>
        <dbReference type="RuleBase" id="RU000461"/>
    </source>
</evidence>
<evidence type="ECO:0000256" key="12">
    <source>
        <dbReference type="ARBA" id="ARBA00023033"/>
    </source>
</evidence>